<feature type="transmembrane region" description="Helical" evidence="11">
    <location>
        <begin position="6"/>
        <end position="26"/>
    </location>
</feature>
<keyword evidence="4 10" id="KW-0812">Transmembrane</keyword>
<evidence type="ECO:0000313" key="15">
    <source>
        <dbReference type="Proteomes" id="UP000001964"/>
    </source>
</evidence>
<keyword evidence="15" id="KW-1185">Reference proteome</keyword>
<feature type="domain" description="CNNM transmembrane" evidence="13">
    <location>
        <begin position="3"/>
        <end position="190"/>
    </location>
</feature>
<dbReference type="GO" id="GO:0050660">
    <property type="term" value="F:flavin adenine dinucleotide binding"/>
    <property type="evidence" value="ECO:0007669"/>
    <property type="project" value="InterPro"/>
</dbReference>
<evidence type="ECO:0000256" key="2">
    <source>
        <dbReference type="ARBA" id="ARBA00006446"/>
    </source>
</evidence>
<evidence type="ECO:0000313" key="14">
    <source>
        <dbReference type="EMBL" id="ABI66567.1"/>
    </source>
</evidence>
<dbReference type="HOGENOM" id="CLU_015237_4_1_5"/>
<evidence type="ECO:0000259" key="13">
    <source>
        <dbReference type="PROSITE" id="PS51846"/>
    </source>
</evidence>
<accession>Q0AMC6</accession>
<dbReference type="InterPro" id="IPR044751">
    <property type="entry name" value="Ion_transp-like_CBS"/>
</dbReference>
<dbReference type="PANTHER" id="PTHR22777:SF32">
    <property type="entry name" value="UPF0053 INNER MEMBRANE PROTEIN YFJD"/>
    <property type="match status" value="1"/>
</dbReference>
<gene>
    <name evidence="14" type="ordered locus">Mmar10_2275</name>
</gene>
<dbReference type="PROSITE" id="PS51371">
    <property type="entry name" value="CBS"/>
    <property type="match status" value="2"/>
</dbReference>
<evidence type="ECO:0000256" key="10">
    <source>
        <dbReference type="PROSITE-ProRule" id="PRU01193"/>
    </source>
</evidence>
<dbReference type="InterPro" id="IPR002550">
    <property type="entry name" value="CNNM"/>
</dbReference>
<dbReference type="KEGG" id="mmr:Mmar10_2275"/>
<dbReference type="FunFam" id="3.10.580.10:FF:000002">
    <property type="entry name" value="Magnesium/cobalt efflux protein CorC"/>
    <property type="match status" value="1"/>
</dbReference>
<keyword evidence="6 10" id="KW-1133">Transmembrane helix</keyword>
<dbReference type="Proteomes" id="UP000001964">
    <property type="component" value="Chromosome"/>
</dbReference>
<dbReference type="InterPro" id="IPR046342">
    <property type="entry name" value="CBS_dom_sf"/>
</dbReference>
<feature type="domain" description="CBS" evidence="12">
    <location>
        <begin position="277"/>
        <end position="337"/>
    </location>
</feature>
<evidence type="ECO:0000256" key="1">
    <source>
        <dbReference type="ARBA" id="ARBA00004651"/>
    </source>
</evidence>
<dbReference type="InterPro" id="IPR000644">
    <property type="entry name" value="CBS_dom"/>
</dbReference>
<comment type="similarity">
    <text evidence="2">Belongs to the UPF0053 family. Hemolysin C subfamily.</text>
</comment>
<dbReference type="OrthoDB" id="9797674at2"/>
<evidence type="ECO:0000256" key="4">
    <source>
        <dbReference type="ARBA" id="ARBA00022692"/>
    </source>
</evidence>
<evidence type="ECO:0000256" key="11">
    <source>
        <dbReference type="SAM" id="Phobius"/>
    </source>
</evidence>
<feature type="domain" description="CBS" evidence="12">
    <location>
        <begin position="209"/>
        <end position="270"/>
    </location>
</feature>
<dbReference type="AlphaFoldDB" id="Q0AMC6"/>
<organism evidence="14 15">
    <name type="scientific">Maricaulis maris (strain MCS10)</name>
    <name type="common">Caulobacter maris</name>
    <dbReference type="NCBI Taxonomy" id="394221"/>
    <lineage>
        <taxon>Bacteria</taxon>
        <taxon>Pseudomonadati</taxon>
        <taxon>Pseudomonadota</taxon>
        <taxon>Alphaproteobacteria</taxon>
        <taxon>Maricaulales</taxon>
        <taxon>Maricaulaceae</taxon>
        <taxon>Maricaulis</taxon>
    </lineage>
</organism>
<keyword evidence="3" id="KW-1003">Cell membrane</keyword>
<dbReference type="InterPro" id="IPR005170">
    <property type="entry name" value="Transptr-assoc_dom"/>
</dbReference>
<protein>
    <recommendedName>
        <fullName evidence="16">Mg2+/Co2+ transporter CorB</fullName>
    </recommendedName>
</protein>
<keyword evidence="7 9" id="KW-0129">CBS domain</keyword>
<dbReference type="STRING" id="394221.Mmar10_2275"/>
<keyword evidence="5" id="KW-0677">Repeat</keyword>
<evidence type="ECO:0000259" key="12">
    <source>
        <dbReference type="PROSITE" id="PS51371"/>
    </source>
</evidence>
<dbReference type="Pfam" id="PF00571">
    <property type="entry name" value="CBS"/>
    <property type="match status" value="2"/>
</dbReference>
<evidence type="ECO:0000256" key="5">
    <source>
        <dbReference type="ARBA" id="ARBA00022737"/>
    </source>
</evidence>
<evidence type="ECO:0000256" key="3">
    <source>
        <dbReference type="ARBA" id="ARBA00022475"/>
    </source>
</evidence>
<sequence precursor="true">MSLDWTIIGPALTIVGLLLLSAFFSGSETSLTATSRARMLQLERDKDPAAARVNILISDGEGLLGSILLGNNLVNILASMIAGQLFETLLGGNSVVWATLVMTVLVLVFAEVMPKTYALSNPERFALAVSRPILIVVRVFAPLVGAVQFVVRNVLRLFGANVDGPVLSSHDELRGAIALHHEEGGVVKDDRDMLGGVLDLRDLTVDDIMVHRKSIVMIDADKPSEAIVTEALHSPHTRLPIYKGDTENIIGILHVRDIARALHEADGNASVIDIDALRRDAWFVPETTEVLDQLNAFREKREHFALVVDEYGALMGLVTLEDILEEIVGAIEDEHDVAVEGIQPDGDGVWLVDGDLPIRDLNRALDWELPDEEAVTIAGLVIHEAQTIPERGQVFGFHGARFEVVERRRNQITKLRVSVSPDDVVVNGS</sequence>
<proteinExistence type="inferred from homology"/>
<evidence type="ECO:0000256" key="8">
    <source>
        <dbReference type="ARBA" id="ARBA00023136"/>
    </source>
</evidence>
<evidence type="ECO:0000256" key="6">
    <source>
        <dbReference type="ARBA" id="ARBA00022989"/>
    </source>
</evidence>
<dbReference type="SUPFAM" id="SSF56176">
    <property type="entry name" value="FAD-binding/transporter-associated domain-like"/>
    <property type="match status" value="1"/>
</dbReference>
<dbReference type="eggNOG" id="COG4536">
    <property type="taxonomic scope" value="Bacteria"/>
</dbReference>
<dbReference type="GO" id="GO:0005886">
    <property type="term" value="C:plasma membrane"/>
    <property type="evidence" value="ECO:0007669"/>
    <property type="project" value="UniProtKB-SubCell"/>
</dbReference>
<reference evidence="14 15" key="1">
    <citation type="submission" date="2006-08" db="EMBL/GenBank/DDBJ databases">
        <title>Complete sequence of Maricaulis maris MCS10.</title>
        <authorList>
            <consortium name="US DOE Joint Genome Institute"/>
            <person name="Copeland A."/>
            <person name="Lucas S."/>
            <person name="Lapidus A."/>
            <person name="Barry K."/>
            <person name="Detter J.C."/>
            <person name="Glavina del Rio T."/>
            <person name="Hammon N."/>
            <person name="Israni S."/>
            <person name="Dalin E."/>
            <person name="Tice H."/>
            <person name="Pitluck S."/>
            <person name="Saunders E."/>
            <person name="Brettin T."/>
            <person name="Bruce D."/>
            <person name="Han C."/>
            <person name="Tapia R."/>
            <person name="Gilna P."/>
            <person name="Schmutz J."/>
            <person name="Larimer F."/>
            <person name="Land M."/>
            <person name="Hauser L."/>
            <person name="Kyrpides N."/>
            <person name="Mikhailova N."/>
            <person name="Viollier P."/>
            <person name="Stephens C."/>
            <person name="Richardson P."/>
        </authorList>
    </citation>
    <scope>NUCLEOTIDE SEQUENCE [LARGE SCALE GENOMIC DNA]</scope>
    <source>
        <strain evidence="14 15">MCS10</strain>
    </source>
</reference>
<feature type="transmembrane region" description="Helical" evidence="11">
    <location>
        <begin position="62"/>
        <end position="82"/>
    </location>
</feature>
<dbReference type="Pfam" id="PF03471">
    <property type="entry name" value="CorC_HlyC"/>
    <property type="match status" value="1"/>
</dbReference>
<feature type="transmembrane region" description="Helical" evidence="11">
    <location>
        <begin position="94"/>
        <end position="112"/>
    </location>
</feature>
<dbReference type="PANTHER" id="PTHR22777">
    <property type="entry name" value="HEMOLYSIN-RELATED"/>
    <property type="match status" value="1"/>
</dbReference>
<evidence type="ECO:0000256" key="9">
    <source>
        <dbReference type="PROSITE-ProRule" id="PRU00703"/>
    </source>
</evidence>
<dbReference type="SUPFAM" id="SSF54631">
    <property type="entry name" value="CBS-domain pair"/>
    <property type="match status" value="1"/>
</dbReference>
<dbReference type="Gene3D" id="3.10.580.10">
    <property type="entry name" value="CBS-domain"/>
    <property type="match status" value="1"/>
</dbReference>
<feature type="transmembrane region" description="Helical" evidence="11">
    <location>
        <begin position="133"/>
        <end position="151"/>
    </location>
</feature>
<dbReference type="Gene3D" id="3.30.465.10">
    <property type="match status" value="1"/>
</dbReference>
<dbReference type="CDD" id="cd04590">
    <property type="entry name" value="CBS_pair_CorC_HlyC_assoc"/>
    <property type="match status" value="1"/>
</dbReference>
<dbReference type="PROSITE" id="PS51846">
    <property type="entry name" value="CNNM"/>
    <property type="match status" value="1"/>
</dbReference>
<evidence type="ECO:0000256" key="7">
    <source>
        <dbReference type="ARBA" id="ARBA00023122"/>
    </source>
</evidence>
<name>Q0AMC6_MARMM</name>
<dbReference type="Pfam" id="PF01595">
    <property type="entry name" value="CNNM"/>
    <property type="match status" value="1"/>
</dbReference>
<keyword evidence="8 10" id="KW-0472">Membrane</keyword>
<dbReference type="RefSeq" id="WP_011644212.1">
    <property type="nucleotide sequence ID" value="NC_008347.1"/>
</dbReference>
<evidence type="ECO:0008006" key="16">
    <source>
        <dbReference type="Google" id="ProtNLM"/>
    </source>
</evidence>
<dbReference type="InterPro" id="IPR036318">
    <property type="entry name" value="FAD-bd_PCMH-like_sf"/>
</dbReference>
<comment type="subcellular location">
    <subcellularLocation>
        <location evidence="1">Cell membrane</location>
        <topology evidence="1">Multi-pass membrane protein</topology>
    </subcellularLocation>
</comment>
<dbReference type="EMBL" id="CP000449">
    <property type="protein sequence ID" value="ABI66567.1"/>
    <property type="molecule type" value="Genomic_DNA"/>
</dbReference>
<dbReference type="InterPro" id="IPR016169">
    <property type="entry name" value="FAD-bd_PCMH_sub2"/>
</dbReference>
<dbReference type="SMART" id="SM01091">
    <property type="entry name" value="CorC_HlyC"/>
    <property type="match status" value="1"/>
</dbReference>